<sequence>MYRYLSLILLLILTNPLFAQQEEVQIKVALLNYIEGTSYNRTELIDKAFYPEANLYLENEEKEMWIVPAGTYTGWFKNNEGQFNGRVGNILSIDHFNSIASAKVEILIPARNLRFIDMFLLKKIDNEWKIVSKSASSENSNQTGDRVLFVVSNAHYYGDSELSTGNSFSEIVIAYHTFKEAGFSVDFVSPNGGSIPVAYLNTSVDIHKQYLYDADFMYKLKNTKSPAEILPGSYKAVQYIGGGSAMFGVPENKQIQKLVMSIYEDHNGIISSVCHGTAGIVNLKTKDGEYLVKGKNVNGYPDVYERHDAEYYKTFPFNIQETIERHGGTFKFSPRNTEHVEVHGNLVTGQNHLSSRAVALEVIRKLRNNNMEALGE</sequence>
<feature type="chain" id="PRO_5045774549" evidence="4">
    <location>
        <begin position="20"/>
        <end position="376"/>
    </location>
</feature>
<dbReference type="SUPFAM" id="SSF52317">
    <property type="entry name" value="Class I glutamine amidotransferase-like"/>
    <property type="match status" value="1"/>
</dbReference>
<dbReference type="Gene3D" id="3.40.50.880">
    <property type="match status" value="1"/>
</dbReference>
<dbReference type="EMBL" id="SMLW01000622">
    <property type="protein sequence ID" value="MTI27328.1"/>
    <property type="molecule type" value="Genomic_DNA"/>
</dbReference>
<dbReference type="Proteomes" id="UP000798808">
    <property type="component" value="Unassembled WGS sequence"/>
</dbReference>
<dbReference type="SUPFAM" id="SSF54427">
    <property type="entry name" value="NTF2-like"/>
    <property type="match status" value="1"/>
</dbReference>
<dbReference type="RefSeq" id="WP_155174328.1">
    <property type="nucleotide sequence ID" value="NZ_BAAAFL010000015.1"/>
</dbReference>
<dbReference type="InterPro" id="IPR032710">
    <property type="entry name" value="NTF2-like_dom_sf"/>
</dbReference>
<dbReference type="Gene3D" id="3.10.450.50">
    <property type="match status" value="1"/>
</dbReference>
<comment type="caution">
    <text evidence="6">The sequence shown here is derived from an EMBL/GenBank/DDBJ whole genome shotgun (WGS) entry which is preliminary data.</text>
</comment>
<keyword evidence="1" id="KW-0346">Stress response</keyword>
<evidence type="ECO:0000256" key="1">
    <source>
        <dbReference type="ARBA" id="ARBA00023016"/>
    </source>
</evidence>
<organism evidence="6 7">
    <name type="scientific">Fulvivirga kasyanovii</name>
    <dbReference type="NCBI Taxonomy" id="396812"/>
    <lineage>
        <taxon>Bacteria</taxon>
        <taxon>Pseudomonadati</taxon>
        <taxon>Bacteroidota</taxon>
        <taxon>Cytophagia</taxon>
        <taxon>Cytophagales</taxon>
        <taxon>Fulvivirgaceae</taxon>
        <taxon>Fulvivirga</taxon>
    </lineage>
</organism>
<proteinExistence type="inferred from homology"/>
<gene>
    <name evidence="6" type="ORF">E1163_20395</name>
</gene>
<name>A0ABW9RTJ3_9BACT</name>
<dbReference type="InterPro" id="IPR050325">
    <property type="entry name" value="Prot/Nucl_acid_deglycase"/>
</dbReference>
<evidence type="ECO:0000256" key="2">
    <source>
        <dbReference type="ARBA" id="ARBA00023239"/>
    </source>
</evidence>
<feature type="signal peptide" evidence="4">
    <location>
        <begin position="1"/>
        <end position="19"/>
    </location>
</feature>
<evidence type="ECO:0000256" key="3">
    <source>
        <dbReference type="ARBA" id="ARBA00038493"/>
    </source>
</evidence>
<dbReference type="InterPro" id="IPR002818">
    <property type="entry name" value="DJ-1/PfpI"/>
</dbReference>
<accession>A0ABW9RTJ3</accession>
<reference evidence="6 7" key="1">
    <citation type="submission" date="2019-02" db="EMBL/GenBank/DDBJ databases">
        <authorList>
            <person name="Goldberg S.R."/>
            <person name="Haltli B.A."/>
            <person name="Correa H."/>
            <person name="Russell K.G."/>
        </authorList>
    </citation>
    <scope>NUCLEOTIDE SEQUENCE [LARGE SCALE GENOMIC DNA]</scope>
    <source>
        <strain evidence="6 7">JCM 16186</strain>
    </source>
</reference>
<evidence type="ECO:0000313" key="6">
    <source>
        <dbReference type="EMBL" id="MTI27328.1"/>
    </source>
</evidence>
<feature type="domain" description="DJ-1/PfpI" evidence="5">
    <location>
        <begin position="169"/>
        <end position="364"/>
    </location>
</feature>
<dbReference type="Pfam" id="PF12893">
    <property type="entry name" value="Lumazine_bd_2"/>
    <property type="match status" value="1"/>
</dbReference>
<dbReference type="PANTHER" id="PTHR48094:SF11">
    <property type="entry name" value="GLUTATHIONE-INDEPENDENT GLYOXALASE HSP31-RELATED"/>
    <property type="match status" value="1"/>
</dbReference>
<comment type="similarity">
    <text evidence="3">Belongs to the peptidase C56 family. HSP31-like subfamily.</text>
</comment>
<evidence type="ECO:0000313" key="7">
    <source>
        <dbReference type="Proteomes" id="UP000798808"/>
    </source>
</evidence>
<dbReference type="InterPro" id="IPR029062">
    <property type="entry name" value="Class_I_gatase-like"/>
</dbReference>
<evidence type="ECO:0000259" key="5">
    <source>
        <dbReference type="Pfam" id="PF01965"/>
    </source>
</evidence>
<dbReference type="PANTHER" id="PTHR48094">
    <property type="entry name" value="PROTEIN/NUCLEIC ACID DEGLYCASE DJ-1-RELATED"/>
    <property type="match status" value="1"/>
</dbReference>
<keyword evidence="4" id="KW-0732">Signal</keyword>
<dbReference type="CDD" id="cd03141">
    <property type="entry name" value="GATase1_Hsp31_like"/>
    <property type="match status" value="1"/>
</dbReference>
<dbReference type="InterPro" id="IPR039437">
    <property type="entry name" value="FrzH/put_lumazine-bd"/>
</dbReference>
<dbReference type="Pfam" id="PF01965">
    <property type="entry name" value="DJ-1_PfpI"/>
    <property type="match status" value="1"/>
</dbReference>
<protein>
    <submittedName>
        <fullName evidence="6">Peptidase</fullName>
    </submittedName>
</protein>
<keyword evidence="2" id="KW-0456">Lyase</keyword>
<keyword evidence="7" id="KW-1185">Reference proteome</keyword>
<evidence type="ECO:0000256" key="4">
    <source>
        <dbReference type="SAM" id="SignalP"/>
    </source>
</evidence>